<dbReference type="EMBL" id="UINC01098898">
    <property type="protein sequence ID" value="SVC57763.1"/>
    <property type="molecule type" value="Genomic_DNA"/>
</dbReference>
<feature type="non-terminal residue" evidence="2">
    <location>
        <position position="1"/>
    </location>
</feature>
<dbReference type="InterPro" id="IPR029903">
    <property type="entry name" value="RmlD-like-bd"/>
</dbReference>
<organism evidence="2">
    <name type="scientific">marine metagenome</name>
    <dbReference type="NCBI Taxonomy" id="408172"/>
    <lineage>
        <taxon>unclassified sequences</taxon>
        <taxon>metagenomes</taxon>
        <taxon>ecological metagenomes</taxon>
    </lineage>
</organism>
<dbReference type="AlphaFoldDB" id="A0A382N998"/>
<dbReference type="Gene3D" id="3.40.50.720">
    <property type="entry name" value="NAD(P)-binding Rossmann-like Domain"/>
    <property type="match status" value="1"/>
</dbReference>
<dbReference type="Pfam" id="PF04321">
    <property type="entry name" value="RmlD_sub_bind"/>
    <property type="match status" value="1"/>
</dbReference>
<evidence type="ECO:0000313" key="2">
    <source>
        <dbReference type="EMBL" id="SVC57763.1"/>
    </source>
</evidence>
<dbReference type="PANTHER" id="PTHR10491">
    <property type="entry name" value="DTDP-4-DEHYDRORHAMNOSE REDUCTASE"/>
    <property type="match status" value="1"/>
</dbReference>
<dbReference type="PANTHER" id="PTHR10491:SF4">
    <property type="entry name" value="METHIONINE ADENOSYLTRANSFERASE 2 SUBUNIT BETA"/>
    <property type="match status" value="1"/>
</dbReference>
<dbReference type="CDD" id="cd05254">
    <property type="entry name" value="dTDP_HR_like_SDR_e"/>
    <property type="match status" value="1"/>
</dbReference>
<dbReference type="SUPFAM" id="SSF51735">
    <property type="entry name" value="NAD(P)-binding Rossmann-fold domains"/>
    <property type="match status" value="1"/>
</dbReference>
<proteinExistence type="predicted"/>
<name>A0A382N998_9ZZZZ</name>
<gene>
    <name evidence="2" type="ORF">METZ01_LOCUS310617</name>
</gene>
<protein>
    <recommendedName>
        <fullName evidence="1">RmlD-like substrate binding domain-containing protein</fullName>
    </recommendedName>
</protein>
<feature type="domain" description="RmlD-like substrate binding" evidence="1">
    <location>
        <begin position="11"/>
        <end position="298"/>
    </location>
</feature>
<accession>A0A382N998</accession>
<sequence length="300" mass="33449">VIRNTDSLIKRILITGAFGQLGEACIKKLSHQLNILAVDLFVPGDRKIDHALALDISDQTAVDQVKNEFQPDVILNLAAMTNVDGCELNPVGAQSANVDAVKFLANGFKGHFIQISTDYIFDGNNGPYSEADIPNPISVYGQTKWEADQYLESTECIVTTLRPNVVYGYTKYTKASFVKWVVDSLAAKKTINIVDDQWNNPTWTEALADVIERVIDKRLLGTHHYGGDRVMNRYEFAHIIADIFELDASLIKPIKTVDLNQDALRPLKSGMKTDKIEKELGIRPKSVETCLKEIRNQLAS</sequence>
<evidence type="ECO:0000259" key="1">
    <source>
        <dbReference type="Pfam" id="PF04321"/>
    </source>
</evidence>
<dbReference type="InterPro" id="IPR005913">
    <property type="entry name" value="dTDP_dehydrorham_reduct"/>
</dbReference>
<dbReference type="InterPro" id="IPR036291">
    <property type="entry name" value="NAD(P)-bd_dom_sf"/>
</dbReference>
<reference evidence="2" key="1">
    <citation type="submission" date="2018-05" db="EMBL/GenBank/DDBJ databases">
        <authorList>
            <person name="Lanie J.A."/>
            <person name="Ng W.-L."/>
            <person name="Kazmierczak K.M."/>
            <person name="Andrzejewski T.M."/>
            <person name="Davidsen T.M."/>
            <person name="Wayne K.J."/>
            <person name="Tettelin H."/>
            <person name="Glass J.I."/>
            <person name="Rusch D."/>
            <person name="Podicherti R."/>
            <person name="Tsui H.-C.T."/>
            <person name="Winkler M.E."/>
        </authorList>
    </citation>
    <scope>NUCLEOTIDE SEQUENCE</scope>
</reference>